<name>A0A5B2X6L7_9PSEU</name>
<dbReference type="PRINTS" id="PR00420">
    <property type="entry name" value="RNGMNOXGNASE"/>
</dbReference>
<evidence type="ECO:0000256" key="1">
    <source>
        <dbReference type="ARBA" id="ARBA00023002"/>
    </source>
</evidence>
<gene>
    <name evidence="4" type="ORF">F0L68_23190</name>
</gene>
<dbReference type="GO" id="GO:0071949">
    <property type="term" value="F:FAD binding"/>
    <property type="evidence" value="ECO:0007669"/>
    <property type="project" value="InterPro"/>
</dbReference>
<evidence type="ECO:0000313" key="5">
    <source>
        <dbReference type="Proteomes" id="UP000323454"/>
    </source>
</evidence>
<dbReference type="RefSeq" id="WP_149851735.1">
    <property type="nucleotide sequence ID" value="NZ_VUOB01000041.1"/>
</dbReference>
<reference evidence="4 5" key="2">
    <citation type="submission" date="2019-09" db="EMBL/GenBank/DDBJ databases">
        <authorList>
            <person name="Jin C."/>
        </authorList>
    </citation>
    <scope>NUCLEOTIDE SEQUENCE [LARGE SCALE GENOMIC DNA]</scope>
    <source>
        <strain evidence="4 5">AN110305</strain>
    </source>
</reference>
<evidence type="ECO:0000313" key="4">
    <source>
        <dbReference type="EMBL" id="KAA2258739.1"/>
    </source>
</evidence>
<dbReference type="Proteomes" id="UP000323454">
    <property type="component" value="Unassembled WGS sequence"/>
</dbReference>
<dbReference type="PANTHER" id="PTHR13789:SF309">
    <property type="entry name" value="PUTATIVE (AFU_ORTHOLOGUE AFUA_6G14510)-RELATED"/>
    <property type="match status" value="1"/>
</dbReference>
<dbReference type="InterPro" id="IPR002938">
    <property type="entry name" value="FAD-bd"/>
</dbReference>
<reference evidence="4 5" key="1">
    <citation type="submission" date="2019-09" db="EMBL/GenBank/DDBJ databases">
        <title>Goodfellowia gen. nov., a new genus of the Pseudonocardineae related to Actinoalloteichus, containing Goodfellowia coeruleoviolacea gen. nov., comb. nov. gen. nov., comb. nov.</title>
        <authorList>
            <person name="Labeda D."/>
        </authorList>
    </citation>
    <scope>NUCLEOTIDE SEQUENCE [LARGE SCALE GENOMIC DNA]</scope>
    <source>
        <strain evidence="4 5">AN110305</strain>
    </source>
</reference>
<feature type="domain" description="FAD-binding" evidence="3">
    <location>
        <begin position="20"/>
        <end position="368"/>
    </location>
</feature>
<comment type="caution">
    <text evidence="4">The sequence shown here is derived from an EMBL/GenBank/DDBJ whole genome shotgun (WGS) entry which is preliminary data.</text>
</comment>
<evidence type="ECO:0000256" key="2">
    <source>
        <dbReference type="ARBA" id="ARBA00023033"/>
    </source>
</evidence>
<dbReference type="EMBL" id="VUOB01000041">
    <property type="protein sequence ID" value="KAA2258739.1"/>
    <property type="molecule type" value="Genomic_DNA"/>
</dbReference>
<dbReference type="InterPro" id="IPR036188">
    <property type="entry name" value="FAD/NAD-bd_sf"/>
</dbReference>
<evidence type="ECO:0000259" key="3">
    <source>
        <dbReference type="Pfam" id="PF01494"/>
    </source>
</evidence>
<dbReference type="Pfam" id="PF01494">
    <property type="entry name" value="FAD_binding_3"/>
    <property type="match status" value="1"/>
</dbReference>
<proteinExistence type="predicted"/>
<keyword evidence="5" id="KW-1185">Reference proteome</keyword>
<accession>A0A5B2X6L7</accession>
<organism evidence="4 5">
    <name type="scientific">Solihabitans fulvus</name>
    <dbReference type="NCBI Taxonomy" id="1892852"/>
    <lineage>
        <taxon>Bacteria</taxon>
        <taxon>Bacillati</taxon>
        <taxon>Actinomycetota</taxon>
        <taxon>Actinomycetes</taxon>
        <taxon>Pseudonocardiales</taxon>
        <taxon>Pseudonocardiaceae</taxon>
        <taxon>Solihabitans</taxon>
    </lineage>
</organism>
<dbReference type="GO" id="GO:0004497">
    <property type="term" value="F:monooxygenase activity"/>
    <property type="evidence" value="ECO:0007669"/>
    <property type="project" value="UniProtKB-KW"/>
</dbReference>
<dbReference type="SUPFAM" id="SSF51905">
    <property type="entry name" value="FAD/NAD(P)-binding domain"/>
    <property type="match status" value="1"/>
</dbReference>
<dbReference type="InterPro" id="IPR050493">
    <property type="entry name" value="FAD-dep_Monooxygenase_BioMet"/>
</dbReference>
<dbReference type="PANTHER" id="PTHR13789">
    <property type="entry name" value="MONOOXYGENASE"/>
    <property type="match status" value="1"/>
</dbReference>
<protein>
    <submittedName>
        <fullName evidence="4">FAD-dependent monooxygenase</fullName>
    </submittedName>
</protein>
<dbReference type="Gene3D" id="3.50.50.60">
    <property type="entry name" value="FAD/NAD(P)-binding domain"/>
    <property type="match status" value="2"/>
</dbReference>
<dbReference type="OrthoDB" id="9769565at2"/>
<dbReference type="AlphaFoldDB" id="A0A5B2X6L7"/>
<keyword evidence="2 4" id="KW-0503">Monooxygenase</keyword>
<sequence>MRDHPLGATATGMSPLCWHADVVIVGGAVAGASTAHALAALGVSCVLLERTVDFPELNRGDVIQPLSLGLLRKWGVLPRIEAMGGYPVVASGYFHRQHGFLGEWGFADLDTAHPHQTVLRHTNLHRALYAAFADRASLVTVRRGAQVSTLLLDGPGDVVRGVGGTIDGKPFRATGRVVVAADGAGSRLRRFAGIEVDQAHDYVHEYLMPMCPRPDVPELEHRTMRYVGAEGLTMIIPLDGGAEVRVPFQIPVAEEAYWKSLTPGQLWQRMVARAPVLDGAPGPVTGGVHTYRIHLRHAQRYVEGRICLVGDAAHVVPPTVAQGMNMAMLDADVLAAVIRRSLHEDDVEHGLGLYDQLRRPVNAAVLAASHEQTLAQAATGPAVDEHVLRDHAWLADPQRCREVAERVAGLRNPTAEQLGILDSQGETLP</sequence>
<keyword evidence="1" id="KW-0560">Oxidoreductase</keyword>